<dbReference type="PANTHER" id="PTHR43124">
    <property type="entry name" value="PURINE EFFLUX PUMP PBUE"/>
    <property type="match status" value="1"/>
</dbReference>
<dbReference type="Proteomes" id="UP000253094">
    <property type="component" value="Unassembled WGS sequence"/>
</dbReference>
<dbReference type="InterPro" id="IPR011701">
    <property type="entry name" value="MFS"/>
</dbReference>
<reference evidence="10 11" key="1">
    <citation type="submission" date="2018-06" db="EMBL/GenBank/DDBJ databases">
        <title>Sphaerisporangium craniellae sp. nov., isolated from a marine sponge in the South China Sea.</title>
        <authorList>
            <person name="Li L."/>
        </authorList>
    </citation>
    <scope>NUCLEOTIDE SEQUENCE [LARGE SCALE GENOMIC DNA]</scope>
    <source>
        <strain evidence="10 11">CCTCC AA 208026</strain>
    </source>
</reference>
<dbReference type="Gene3D" id="1.20.1720.10">
    <property type="entry name" value="Multidrug resistance protein D"/>
    <property type="match status" value="1"/>
</dbReference>
<name>A0A367ERH4_9ACTN</name>
<keyword evidence="11" id="KW-1185">Reference proteome</keyword>
<dbReference type="GO" id="GO:0005886">
    <property type="term" value="C:plasma membrane"/>
    <property type="evidence" value="ECO:0007669"/>
    <property type="project" value="UniProtKB-SubCell"/>
</dbReference>
<dbReference type="Pfam" id="PF07690">
    <property type="entry name" value="MFS_1"/>
    <property type="match status" value="1"/>
</dbReference>
<evidence type="ECO:0000313" key="11">
    <source>
        <dbReference type="Proteomes" id="UP000253094"/>
    </source>
</evidence>
<dbReference type="PRINTS" id="PR01036">
    <property type="entry name" value="TCRTETB"/>
</dbReference>
<dbReference type="EMBL" id="QOIL01000032">
    <property type="protein sequence ID" value="RCG20195.1"/>
    <property type="molecule type" value="Genomic_DNA"/>
</dbReference>
<protein>
    <submittedName>
        <fullName evidence="10">MFS transporter</fullName>
    </submittedName>
</protein>
<evidence type="ECO:0000256" key="3">
    <source>
        <dbReference type="ARBA" id="ARBA00022448"/>
    </source>
</evidence>
<dbReference type="PANTHER" id="PTHR43124:SF3">
    <property type="entry name" value="CHLORAMPHENICOL EFFLUX PUMP RV0191"/>
    <property type="match status" value="1"/>
</dbReference>
<keyword evidence="5 8" id="KW-0812">Transmembrane</keyword>
<feature type="domain" description="Major facilitator superfamily (MFS) profile" evidence="9">
    <location>
        <begin position="15"/>
        <end position="396"/>
    </location>
</feature>
<evidence type="ECO:0000259" key="9">
    <source>
        <dbReference type="PROSITE" id="PS50850"/>
    </source>
</evidence>
<evidence type="ECO:0000256" key="8">
    <source>
        <dbReference type="SAM" id="Phobius"/>
    </source>
</evidence>
<accession>A0A367ERH4</accession>
<dbReference type="InterPro" id="IPR004812">
    <property type="entry name" value="Efflux_drug-R_Bcr/CmlA"/>
</dbReference>
<feature type="transmembrane region" description="Helical" evidence="8">
    <location>
        <begin position="290"/>
        <end position="309"/>
    </location>
</feature>
<evidence type="ECO:0000313" key="10">
    <source>
        <dbReference type="EMBL" id="RCG20195.1"/>
    </source>
</evidence>
<feature type="transmembrane region" description="Helical" evidence="8">
    <location>
        <begin position="219"/>
        <end position="239"/>
    </location>
</feature>
<dbReference type="InterPro" id="IPR050189">
    <property type="entry name" value="MFS_Efflux_Transporters"/>
</dbReference>
<dbReference type="GO" id="GO:1990961">
    <property type="term" value="P:xenobiotic detoxification by transmembrane export across the plasma membrane"/>
    <property type="evidence" value="ECO:0007669"/>
    <property type="project" value="InterPro"/>
</dbReference>
<feature type="transmembrane region" description="Helical" evidence="8">
    <location>
        <begin position="12"/>
        <end position="32"/>
    </location>
</feature>
<evidence type="ECO:0000256" key="1">
    <source>
        <dbReference type="ARBA" id="ARBA00004651"/>
    </source>
</evidence>
<evidence type="ECO:0000256" key="4">
    <source>
        <dbReference type="ARBA" id="ARBA00022475"/>
    </source>
</evidence>
<proteinExistence type="inferred from homology"/>
<feature type="transmembrane region" description="Helical" evidence="8">
    <location>
        <begin position="142"/>
        <end position="166"/>
    </location>
</feature>
<comment type="similarity">
    <text evidence="2">Belongs to the major facilitator superfamily. Bcr/CmlA family.</text>
</comment>
<evidence type="ECO:0000256" key="7">
    <source>
        <dbReference type="ARBA" id="ARBA00023136"/>
    </source>
</evidence>
<sequence>MSATTVTPLRRAALAPLPVAALGLLSAFPPFAADMYLPGLPAIARDLRTTPAGVQLTITALLLGMAAGLFVTGALSDRYGRRATLVPCLALCAASGAACALAPDLGTLIGARFVQGITGAACLVIARAVVSDAAEGREAARVFGLMMTVLGVAPVVAPLVGGIVAATAGWRAVFWALAALTLLMLAAALVAVPETPPGRRRPVREPGASVRGLLLDRPFLAYALAFALAFGALTAYLAASPFVLRTLFGLSTEAFSLVLAVYALALALVATANAHLVYRHTPHRLLEAGLTVLLAASAILCGLALTGALTLVACLLSLLAAAASLGLVLGNACALALGRAPRAAGTAAVFLAAAQFTAGAITAPLAGIGGDRAATAMALVMTVCALVALFVVATMRTTLDVTRRERLDTGRIGIGSCDQPR</sequence>
<dbReference type="GO" id="GO:0042910">
    <property type="term" value="F:xenobiotic transmembrane transporter activity"/>
    <property type="evidence" value="ECO:0007669"/>
    <property type="project" value="InterPro"/>
</dbReference>
<dbReference type="AlphaFoldDB" id="A0A367ERH4"/>
<keyword evidence="3" id="KW-0813">Transport</keyword>
<dbReference type="NCBIfam" id="TIGR00710">
    <property type="entry name" value="efflux_Bcr_CflA"/>
    <property type="match status" value="1"/>
</dbReference>
<dbReference type="SUPFAM" id="SSF103473">
    <property type="entry name" value="MFS general substrate transporter"/>
    <property type="match status" value="1"/>
</dbReference>
<feature type="transmembrane region" description="Helical" evidence="8">
    <location>
        <begin position="315"/>
        <end position="337"/>
    </location>
</feature>
<feature type="transmembrane region" description="Helical" evidence="8">
    <location>
        <begin position="374"/>
        <end position="395"/>
    </location>
</feature>
<dbReference type="OrthoDB" id="9814303at2"/>
<evidence type="ECO:0000256" key="2">
    <source>
        <dbReference type="ARBA" id="ARBA00006236"/>
    </source>
</evidence>
<feature type="transmembrane region" description="Helical" evidence="8">
    <location>
        <begin position="109"/>
        <end position="130"/>
    </location>
</feature>
<feature type="transmembrane region" description="Helical" evidence="8">
    <location>
        <begin position="83"/>
        <end position="103"/>
    </location>
</feature>
<keyword evidence="4" id="KW-1003">Cell membrane</keyword>
<dbReference type="RefSeq" id="WP_114033622.1">
    <property type="nucleotide sequence ID" value="NZ_QOIL01000032.1"/>
</dbReference>
<dbReference type="InterPro" id="IPR036259">
    <property type="entry name" value="MFS_trans_sf"/>
</dbReference>
<comment type="caution">
    <text evidence="10">The sequence shown here is derived from an EMBL/GenBank/DDBJ whole genome shotgun (WGS) entry which is preliminary data.</text>
</comment>
<dbReference type="InterPro" id="IPR020846">
    <property type="entry name" value="MFS_dom"/>
</dbReference>
<keyword evidence="6 8" id="KW-1133">Transmembrane helix</keyword>
<feature type="transmembrane region" description="Helical" evidence="8">
    <location>
        <begin position="52"/>
        <end position="71"/>
    </location>
</feature>
<keyword evidence="7 8" id="KW-0472">Membrane</keyword>
<feature type="transmembrane region" description="Helical" evidence="8">
    <location>
        <begin position="259"/>
        <end position="278"/>
    </location>
</feature>
<dbReference type="PROSITE" id="PS50850">
    <property type="entry name" value="MFS"/>
    <property type="match status" value="1"/>
</dbReference>
<organism evidence="10 11">
    <name type="scientific">Sphaerisporangium album</name>
    <dbReference type="NCBI Taxonomy" id="509200"/>
    <lineage>
        <taxon>Bacteria</taxon>
        <taxon>Bacillati</taxon>
        <taxon>Actinomycetota</taxon>
        <taxon>Actinomycetes</taxon>
        <taxon>Streptosporangiales</taxon>
        <taxon>Streptosporangiaceae</taxon>
        <taxon>Sphaerisporangium</taxon>
    </lineage>
</organism>
<gene>
    <name evidence="10" type="ORF">DQ384_37455</name>
</gene>
<feature type="transmembrane region" description="Helical" evidence="8">
    <location>
        <begin position="349"/>
        <end position="368"/>
    </location>
</feature>
<comment type="subcellular location">
    <subcellularLocation>
        <location evidence="1">Cell membrane</location>
        <topology evidence="1">Multi-pass membrane protein</topology>
    </subcellularLocation>
</comment>
<evidence type="ECO:0000256" key="6">
    <source>
        <dbReference type="ARBA" id="ARBA00022989"/>
    </source>
</evidence>
<evidence type="ECO:0000256" key="5">
    <source>
        <dbReference type="ARBA" id="ARBA00022692"/>
    </source>
</evidence>
<feature type="transmembrane region" description="Helical" evidence="8">
    <location>
        <begin position="172"/>
        <end position="192"/>
    </location>
</feature>